<dbReference type="STRING" id="465721.ACG33_03065"/>
<dbReference type="EMBL" id="CP011971">
    <property type="protein sequence ID" value="AMN46105.1"/>
    <property type="molecule type" value="Genomic_DNA"/>
</dbReference>
<dbReference type="RefSeq" id="WP_066918598.1">
    <property type="nucleotide sequence ID" value="NZ_CP011971.1"/>
</dbReference>
<dbReference type="AlphaFoldDB" id="A0A127F927"/>
<evidence type="ECO:0000313" key="2">
    <source>
        <dbReference type="EMBL" id="AMN46105.1"/>
    </source>
</evidence>
<dbReference type="KEGG" id="sdf:ACG33_03065"/>
<reference evidence="2 3" key="1">
    <citation type="submission" date="2015-06" db="EMBL/GenBank/DDBJ databases">
        <title>A Comprehensive Approach to Explore the Metabolic and Phylogenetic Diversity of Bacterial Steroid Degradation in the Environment: Testosterone as an Example.</title>
        <authorList>
            <person name="Yang F.-C."/>
            <person name="Chen Y.-L."/>
            <person name="Yu C.-P."/>
            <person name="Tang S.-L."/>
            <person name="Wang P.-H."/>
            <person name="Ismail W."/>
            <person name="Wang C.-H."/>
            <person name="Yang C.-Y."/>
            <person name="Chiang Y.-R."/>
        </authorList>
    </citation>
    <scope>NUCLEOTIDE SEQUENCE [LARGE SCALE GENOMIC DNA]</scope>
    <source>
        <strain evidence="2 3">DSM 18526</strain>
    </source>
</reference>
<name>A0A127F927_STEDE</name>
<dbReference type="InterPro" id="IPR029063">
    <property type="entry name" value="SAM-dependent_MTases_sf"/>
</dbReference>
<organism evidence="2 3">
    <name type="scientific">Steroidobacter denitrificans</name>
    <dbReference type="NCBI Taxonomy" id="465721"/>
    <lineage>
        <taxon>Bacteria</taxon>
        <taxon>Pseudomonadati</taxon>
        <taxon>Pseudomonadota</taxon>
        <taxon>Gammaproteobacteria</taxon>
        <taxon>Steroidobacterales</taxon>
        <taxon>Steroidobacteraceae</taxon>
        <taxon>Steroidobacter</taxon>
    </lineage>
</organism>
<proteinExistence type="predicted"/>
<evidence type="ECO:0000313" key="3">
    <source>
        <dbReference type="Proteomes" id="UP000070250"/>
    </source>
</evidence>
<accession>A0A127F927</accession>
<dbReference type="OrthoDB" id="6400257at2"/>
<gene>
    <name evidence="2" type="ORF">ACG33_03065</name>
</gene>
<dbReference type="NCBIfam" id="TIGR01444">
    <property type="entry name" value="fkbM_fam"/>
    <property type="match status" value="1"/>
</dbReference>
<dbReference type="InterPro" id="IPR006342">
    <property type="entry name" value="FkbM_mtfrase"/>
</dbReference>
<dbReference type="Pfam" id="PF05050">
    <property type="entry name" value="Methyltransf_21"/>
    <property type="match status" value="1"/>
</dbReference>
<sequence length="228" mass="25650">MRKLLNRLLRPAGYRIERISRFQRQLDTLVRGAPQGLKFVQIGANDGVRFDGLYSFVTEHSCAGIVVEPLPDMFGRLRMNYADYPQIVPVNRAIHTTAGVLPIFRVAPSAMPRYPGWANGIASFDRDHLIRHGIRPADVIEEEVHCVPLMELLERTGMLDAVLLQIDTEGYDSAILHMIDFARFLPTLVKFEHKNMTGVERAAHAARFAANGYRVAAEGIDTIAWRPS</sequence>
<dbReference type="Proteomes" id="UP000070250">
    <property type="component" value="Chromosome"/>
</dbReference>
<dbReference type="PATRIC" id="fig|465721.4.peg.662"/>
<feature type="domain" description="Methyltransferase FkbM" evidence="1">
    <location>
        <begin position="41"/>
        <end position="214"/>
    </location>
</feature>
<evidence type="ECO:0000259" key="1">
    <source>
        <dbReference type="Pfam" id="PF05050"/>
    </source>
</evidence>
<protein>
    <recommendedName>
        <fullName evidence="1">Methyltransferase FkbM domain-containing protein</fullName>
    </recommendedName>
</protein>
<keyword evidence="3" id="KW-1185">Reference proteome</keyword>
<dbReference type="SUPFAM" id="SSF53335">
    <property type="entry name" value="S-adenosyl-L-methionine-dependent methyltransferases"/>
    <property type="match status" value="1"/>
</dbReference>
<dbReference type="Gene3D" id="3.40.50.150">
    <property type="entry name" value="Vaccinia Virus protein VP39"/>
    <property type="match status" value="1"/>
</dbReference>